<evidence type="ECO:0000313" key="9">
    <source>
        <dbReference type="Proteomes" id="UP000529417"/>
    </source>
</evidence>
<proteinExistence type="inferred from homology"/>
<dbReference type="InterPro" id="IPR022281">
    <property type="entry name" value="ATP-dep_Prtase_HsIV_su"/>
</dbReference>
<dbReference type="GO" id="GO:0009376">
    <property type="term" value="C:HslUV protease complex"/>
    <property type="evidence" value="ECO:0007669"/>
    <property type="project" value="UniProtKB-UniRule"/>
</dbReference>
<dbReference type="Pfam" id="PF00227">
    <property type="entry name" value="Proteasome"/>
    <property type="match status" value="1"/>
</dbReference>
<sequence length="187" mass="19396">MGAGVSEFPGWHGTTIVAVRRGGKVVVAGDGQVSLGQTVIKGSARKVRRLAPGGREVVAGFAGSTADAFTLLERLETKLEASPGQLQRAAVDLAKDWRTDKYLQKLEAMLIVTDGTELYVITGAGDVLEPEHDVAAIGSGGNYALAAARGLMETDLGAEDVARKAMAIAAEICVYTNGRLTVEAIGG</sequence>
<protein>
    <recommendedName>
        <fullName evidence="7">ATP-dependent protease subunit HslV</fullName>
        <ecNumber evidence="7">3.4.25.2</ecNumber>
    </recommendedName>
</protein>
<evidence type="ECO:0000256" key="1">
    <source>
        <dbReference type="ARBA" id="ARBA00006053"/>
    </source>
</evidence>
<feature type="binding site" evidence="7">
    <location>
        <position position="176"/>
    </location>
    <ligand>
        <name>Na(+)</name>
        <dbReference type="ChEBI" id="CHEBI:29101"/>
    </ligand>
</feature>
<dbReference type="PANTHER" id="PTHR32194:SF7">
    <property type="entry name" value="ATP-DEPENDENT PROTEASE SUBUNIT HSLV"/>
    <property type="match status" value="1"/>
</dbReference>
<dbReference type="SUPFAM" id="SSF56235">
    <property type="entry name" value="N-terminal nucleophile aminohydrolases (Ntn hydrolases)"/>
    <property type="match status" value="1"/>
</dbReference>
<keyword evidence="2 7" id="KW-0021">Allosteric enzyme</keyword>
<feature type="binding site" evidence="7">
    <location>
        <position position="173"/>
    </location>
    <ligand>
        <name>Na(+)</name>
        <dbReference type="ChEBI" id="CHEBI:29101"/>
    </ligand>
</feature>
<dbReference type="InterPro" id="IPR023333">
    <property type="entry name" value="Proteasome_suB-type"/>
</dbReference>
<feature type="binding site" evidence="7">
    <location>
        <position position="170"/>
    </location>
    <ligand>
        <name>Na(+)</name>
        <dbReference type="ChEBI" id="CHEBI:29101"/>
    </ligand>
</feature>
<organism evidence="8 9">
    <name type="scientific">Rhabdonatronobacter sediminivivens</name>
    <dbReference type="NCBI Taxonomy" id="2743469"/>
    <lineage>
        <taxon>Bacteria</taxon>
        <taxon>Pseudomonadati</taxon>
        <taxon>Pseudomonadota</taxon>
        <taxon>Alphaproteobacteria</taxon>
        <taxon>Rhodobacterales</taxon>
        <taxon>Paracoccaceae</taxon>
        <taxon>Rhabdonatronobacter</taxon>
    </lineage>
</organism>
<evidence type="ECO:0000256" key="7">
    <source>
        <dbReference type="HAMAP-Rule" id="MF_00248"/>
    </source>
</evidence>
<dbReference type="EMBL" id="JACBXS010000011">
    <property type="protein sequence ID" value="NYS24827.1"/>
    <property type="molecule type" value="Genomic_DNA"/>
</dbReference>
<evidence type="ECO:0000256" key="5">
    <source>
        <dbReference type="ARBA" id="ARBA00022801"/>
    </source>
</evidence>
<keyword evidence="4 7" id="KW-0888">Threonine protease</keyword>
<keyword evidence="3 7" id="KW-0645">Protease</keyword>
<evidence type="ECO:0000256" key="4">
    <source>
        <dbReference type="ARBA" id="ARBA00022698"/>
    </source>
</evidence>
<keyword evidence="9" id="KW-1185">Reference proteome</keyword>
<comment type="function">
    <text evidence="7">Protease subunit of a proteasome-like degradation complex believed to be a general protein degrading machinery.</text>
</comment>
<evidence type="ECO:0000256" key="2">
    <source>
        <dbReference type="ARBA" id="ARBA00022533"/>
    </source>
</evidence>
<dbReference type="GO" id="GO:0005839">
    <property type="term" value="C:proteasome core complex"/>
    <property type="evidence" value="ECO:0007669"/>
    <property type="project" value="InterPro"/>
</dbReference>
<accession>A0A7Z0HZE0</accession>
<keyword evidence="6 7" id="KW-0915">Sodium</keyword>
<dbReference type="GO" id="GO:0051603">
    <property type="term" value="P:proteolysis involved in protein catabolic process"/>
    <property type="evidence" value="ECO:0007669"/>
    <property type="project" value="InterPro"/>
</dbReference>
<gene>
    <name evidence="7 8" type="primary">hslV</name>
    <name evidence="8" type="ORF">HUK65_07450</name>
</gene>
<evidence type="ECO:0000313" key="8">
    <source>
        <dbReference type="EMBL" id="NYS24827.1"/>
    </source>
</evidence>
<dbReference type="PROSITE" id="PS51476">
    <property type="entry name" value="PROTEASOME_BETA_2"/>
    <property type="match status" value="1"/>
</dbReference>
<dbReference type="NCBIfam" id="NF003964">
    <property type="entry name" value="PRK05456.1"/>
    <property type="match status" value="1"/>
</dbReference>
<reference evidence="8 9" key="1">
    <citation type="journal article" date="2000" name="Arch. Microbiol.">
        <title>Rhodobaca bogoriensis gen. nov. and sp. nov., an alkaliphilic purple nonsulfur bacterium from African Rift Valley soda lakes.</title>
        <authorList>
            <person name="Milford A.D."/>
            <person name="Achenbach L.A."/>
            <person name="Jung D.O."/>
            <person name="Madigan M.T."/>
        </authorList>
    </citation>
    <scope>NUCLEOTIDE SEQUENCE [LARGE SCALE GENOMIC DNA]</scope>
    <source>
        <strain evidence="8 9">2376</strain>
    </source>
</reference>
<dbReference type="PIRSF" id="PIRSF039093">
    <property type="entry name" value="HslV"/>
    <property type="match status" value="1"/>
</dbReference>
<comment type="catalytic activity">
    <reaction evidence="7">
        <text>ATP-dependent cleavage of peptide bonds with broad specificity.</text>
        <dbReference type="EC" id="3.4.25.2"/>
    </reaction>
</comment>
<dbReference type="PANTHER" id="PTHR32194">
    <property type="entry name" value="METALLOPROTEASE TLDD"/>
    <property type="match status" value="1"/>
</dbReference>
<dbReference type="GO" id="GO:0046872">
    <property type="term" value="F:metal ion binding"/>
    <property type="evidence" value="ECO:0007669"/>
    <property type="project" value="UniProtKB-KW"/>
</dbReference>
<dbReference type="Gene3D" id="3.60.20.10">
    <property type="entry name" value="Glutamine Phosphoribosylpyrophosphate, subunit 1, domain 1"/>
    <property type="match status" value="1"/>
</dbReference>
<comment type="subunit">
    <text evidence="7">A double ring-shaped homohexamer of HslV is capped on each side by a ring-shaped HslU homohexamer. The assembly of the HslU/HslV complex is dependent on binding of ATP.</text>
</comment>
<dbReference type="EC" id="3.4.25.2" evidence="7"/>
<dbReference type="InterPro" id="IPR001353">
    <property type="entry name" value="Proteasome_sua/b"/>
</dbReference>
<feature type="active site" evidence="7">
    <location>
        <position position="14"/>
    </location>
</feature>
<keyword evidence="5 7" id="KW-0378">Hydrolase</keyword>
<dbReference type="NCBIfam" id="TIGR03692">
    <property type="entry name" value="ATP_dep_HslV"/>
    <property type="match status" value="1"/>
</dbReference>
<dbReference type="GO" id="GO:0004298">
    <property type="term" value="F:threonine-type endopeptidase activity"/>
    <property type="evidence" value="ECO:0007669"/>
    <property type="project" value="UniProtKB-KW"/>
</dbReference>
<comment type="caution">
    <text evidence="8">The sequence shown here is derived from an EMBL/GenBank/DDBJ whole genome shotgun (WGS) entry which is preliminary data.</text>
</comment>
<evidence type="ECO:0000256" key="6">
    <source>
        <dbReference type="ARBA" id="ARBA00023053"/>
    </source>
</evidence>
<evidence type="ECO:0000256" key="3">
    <source>
        <dbReference type="ARBA" id="ARBA00022670"/>
    </source>
</evidence>
<dbReference type="AlphaFoldDB" id="A0A7Z0HZE0"/>
<name>A0A7Z0HZE0_9RHOB</name>
<comment type="subcellular location">
    <subcellularLocation>
        <location evidence="7">Cytoplasm</location>
    </subcellularLocation>
</comment>
<dbReference type="CDD" id="cd01913">
    <property type="entry name" value="protease_HslV"/>
    <property type="match status" value="1"/>
</dbReference>
<comment type="activity regulation">
    <text evidence="7">Allosterically activated by HslU binding.</text>
</comment>
<dbReference type="InterPro" id="IPR029055">
    <property type="entry name" value="Ntn_hydrolases_N"/>
</dbReference>
<keyword evidence="7" id="KW-0963">Cytoplasm</keyword>
<comment type="similarity">
    <text evidence="1 7">Belongs to the peptidase T1B family. HslV subfamily.</text>
</comment>
<dbReference type="HAMAP" id="MF_00248">
    <property type="entry name" value="HslV"/>
    <property type="match status" value="1"/>
</dbReference>
<dbReference type="Proteomes" id="UP000529417">
    <property type="component" value="Unassembled WGS sequence"/>
</dbReference>
<keyword evidence="7" id="KW-0479">Metal-binding</keyword>